<keyword evidence="5" id="KW-1185">Reference proteome</keyword>
<dbReference type="EMBL" id="KV442081">
    <property type="protein sequence ID" value="OAQ25235.1"/>
    <property type="molecule type" value="Genomic_DNA"/>
</dbReference>
<feature type="repeat" description="WD" evidence="3">
    <location>
        <begin position="1"/>
        <end position="29"/>
    </location>
</feature>
<dbReference type="Pfam" id="PF00400">
    <property type="entry name" value="WD40"/>
    <property type="match status" value="3"/>
</dbReference>
<reference evidence="4 5" key="1">
    <citation type="submission" date="2016-05" db="EMBL/GenBank/DDBJ databases">
        <title>Genome sequencing reveals origins of a unique bacterial endosymbiosis in the earliest lineages of terrestrial Fungi.</title>
        <authorList>
            <consortium name="DOE Joint Genome Institute"/>
            <person name="Uehling J."/>
            <person name="Gryganskyi A."/>
            <person name="Hameed K."/>
            <person name="Tschaplinski T."/>
            <person name="Misztal P."/>
            <person name="Wu S."/>
            <person name="Desiro A."/>
            <person name="Vande Pol N."/>
            <person name="Du Z.-Y."/>
            <person name="Zienkiewicz A."/>
            <person name="Zienkiewicz K."/>
            <person name="Morin E."/>
            <person name="Tisserant E."/>
            <person name="Splivallo R."/>
            <person name="Hainaut M."/>
            <person name="Henrissat B."/>
            <person name="Ohm R."/>
            <person name="Kuo A."/>
            <person name="Yan J."/>
            <person name="Lipzen A."/>
            <person name="Nolan M."/>
            <person name="Labutti K."/>
            <person name="Barry K."/>
            <person name="Goldstein A."/>
            <person name="Labbe J."/>
            <person name="Schadt C."/>
            <person name="Tuskan G."/>
            <person name="Grigoriev I."/>
            <person name="Martin F."/>
            <person name="Vilgalys R."/>
            <person name="Bonito G."/>
        </authorList>
    </citation>
    <scope>NUCLEOTIDE SEQUENCE [LARGE SCALE GENOMIC DNA]</scope>
    <source>
        <strain evidence="4 5">AG-77</strain>
    </source>
</reference>
<evidence type="ECO:0000313" key="4">
    <source>
        <dbReference type="EMBL" id="OAQ25235.1"/>
    </source>
</evidence>
<dbReference type="STRING" id="1314771.A0A197JJA5"/>
<dbReference type="PROSITE" id="PS50294">
    <property type="entry name" value="WD_REPEATS_REGION"/>
    <property type="match status" value="2"/>
</dbReference>
<dbReference type="InterPro" id="IPR015943">
    <property type="entry name" value="WD40/YVTN_repeat-like_dom_sf"/>
</dbReference>
<organism evidence="4 5">
    <name type="scientific">Linnemannia elongata AG-77</name>
    <dbReference type="NCBI Taxonomy" id="1314771"/>
    <lineage>
        <taxon>Eukaryota</taxon>
        <taxon>Fungi</taxon>
        <taxon>Fungi incertae sedis</taxon>
        <taxon>Mucoromycota</taxon>
        <taxon>Mortierellomycotina</taxon>
        <taxon>Mortierellomycetes</taxon>
        <taxon>Mortierellales</taxon>
        <taxon>Mortierellaceae</taxon>
        <taxon>Linnemannia</taxon>
    </lineage>
</organism>
<dbReference type="AlphaFoldDB" id="A0A197JJA5"/>
<dbReference type="PANTHER" id="PTHR19879:SF9">
    <property type="entry name" value="TRANSCRIPTION INITIATION FACTOR TFIID SUBUNIT 5"/>
    <property type="match status" value="1"/>
</dbReference>
<dbReference type="InterPro" id="IPR001680">
    <property type="entry name" value="WD40_rpt"/>
</dbReference>
<protein>
    <submittedName>
        <fullName evidence="4">WD40 repeat-like protein</fullName>
    </submittedName>
</protein>
<gene>
    <name evidence="4" type="ORF">K457DRAFT_23325</name>
</gene>
<proteinExistence type="predicted"/>
<name>A0A197JJA5_9FUNG</name>
<evidence type="ECO:0000313" key="5">
    <source>
        <dbReference type="Proteomes" id="UP000078512"/>
    </source>
</evidence>
<evidence type="ECO:0000256" key="2">
    <source>
        <dbReference type="ARBA" id="ARBA00022737"/>
    </source>
</evidence>
<evidence type="ECO:0000256" key="1">
    <source>
        <dbReference type="ARBA" id="ARBA00022574"/>
    </source>
</evidence>
<dbReference type="InterPro" id="IPR019775">
    <property type="entry name" value="WD40_repeat_CS"/>
</dbReference>
<accession>A0A197JJA5</accession>
<keyword evidence="1 3" id="KW-0853">WD repeat</keyword>
<dbReference type="Proteomes" id="UP000078512">
    <property type="component" value="Unassembled WGS sequence"/>
</dbReference>
<feature type="repeat" description="WD" evidence="3">
    <location>
        <begin position="35"/>
        <end position="76"/>
    </location>
</feature>
<dbReference type="InterPro" id="IPR036322">
    <property type="entry name" value="WD40_repeat_dom_sf"/>
</dbReference>
<sequence length="166" mass="17973">MSVVFSPSGQHIASGSWDKTVRLWDAQTGAPGAILSGHTSAVTSMVFSPSGQQIASGSDDKTVRLWDVEFGRCLTVVKDFHGTTACIAWNVNGNGSYLATGCGDSSVRLWQVIGDHHLVYLHWSSMQDRLVVSNINISKAQGLSRMNIKLLEQRGAVDDPISEEVR</sequence>
<dbReference type="SMART" id="SM00320">
    <property type="entry name" value="WD40"/>
    <property type="match status" value="3"/>
</dbReference>
<dbReference type="OrthoDB" id="2405918at2759"/>
<dbReference type="SUPFAM" id="SSF50978">
    <property type="entry name" value="WD40 repeat-like"/>
    <property type="match status" value="1"/>
</dbReference>
<dbReference type="InterPro" id="IPR020472">
    <property type="entry name" value="WD40_PAC1"/>
</dbReference>
<dbReference type="Gene3D" id="2.130.10.10">
    <property type="entry name" value="YVTN repeat-like/Quinoprotein amine dehydrogenase"/>
    <property type="match status" value="1"/>
</dbReference>
<dbReference type="PANTHER" id="PTHR19879">
    <property type="entry name" value="TRANSCRIPTION INITIATION FACTOR TFIID"/>
    <property type="match status" value="1"/>
</dbReference>
<feature type="repeat" description="WD" evidence="3">
    <location>
        <begin position="94"/>
        <end position="112"/>
    </location>
</feature>
<dbReference type="PROSITE" id="PS00678">
    <property type="entry name" value="WD_REPEATS_1"/>
    <property type="match status" value="2"/>
</dbReference>
<dbReference type="PROSITE" id="PS50082">
    <property type="entry name" value="WD_REPEATS_2"/>
    <property type="match status" value="3"/>
</dbReference>
<dbReference type="PRINTS" id="PR00320">
    <property type="entry name" value="GPROTEINBRPT"/>
</dbReference>
<evidence type="ECO:0000256" key="3">
    <source>
        <dbReference type="PROSITE-ProRule" id="PRU00221"/>
    </source>
</evidence>
<keyword evidence="2" id="KW-0677">Repeat</keyword>